<accession>A0ABM8G7Y6</accession>
<dbReference type="InterPro" id="IPR023696">
    <property type="entry name" value="Ureohydrolase_dom_sf"/>
</dbReference>
<gene>
    <name evidence="2" type="ORF">GCM10025866_01630</name>
</gene>
<dbReference type="InterPro" id="IPR006035">
    <property type="entry name" value="Ureohydrolase"/>
</dbReference>
<proteinExistence type="inferred from homology"/>
<reference evidence="3" key="1">
    <citation type="journal article" date="2019" name="Int. J. Syst. Evol. Microbiol.">
        <title>The Global Catalogue of Microorganisms (GCM) 10K type strain sequencing project: providing services to taxonomists for standard genome sequencing and annotation.</title>
        <authorList>
            <consortium name="The Broad Institute Genomics Platform"/>
            <consortium name="The Broad Institute Genome Sequencing Center for Infectious Disease"/>
            <person name="Wu L."/>
            <person name="Ma J."/>
        </authorList>
    </citation>
    <scope>NUCLEOTIDE SEQUENCE [LARGE SCALE GENOMIC DNA]</scope>
    <source>
        <strain evidence="3">NBRC 108725</strain>
    </source>
</reference>
<dbReference type="Gene3D" id="3.40.800.10">
    <property type="entry name" value="Ureohydrolase domain"/>
    <property type="match status" value="1"/>
</dbReference>
<dbReference type="SUPFAM" id="SSF52768">
    <property type="entry name" value="Arginase/deacetylase"/>
    <property type="match status" value="1"/>
</dbReference>
<evidence type="ECO:0008006" key="4">
    <source>
        <dbReference type="Google" id="ProtNLM"/>
    </source>
</evidence>
<evidence type="ECO:0000256" key="1">
    <source>
        <dbReference type="PROSITE-ProRule" id="PRU00742"/>
    </source>
</evidence>
<keyword evidence="3" id="KW-1185">Reference proteome</keyword>
<organism evidence="2 3">
    <name type="scientific">Naasia aerilata</name>
    <dbReference type="NCBI Taxonomy" id="1162966"/>
    <lineage>
        <taxon>Bacteria</taxon>
        <taxon>Bacillati</taxon>
        <taxon>Actinomycetota</taxon>
        <taxon>Actinomycetes</taxon>
        <taxon>Micrococcales</taxon>
        <taxon>Microbacteriaceae</taxon>
        <taxon>Naasia</taxon>
    </lineage>
</organism>
<evidence type="ECO:0000313" key="3">
    <source>
        <dbReference type="Proteomes" id="UP001321498"/>
    </source>
</evidence>
<evidence type="ECO:0000313" key="2">
    <source>
        <dbReference type="EMBL" id="BDZ44254.1"/>
    </source>
</evidence>
<comment type="similarity">
    <text evidence="1">Belongs to the arginase family.</text>
</comment>
<dbReference type="Pfam" id="PF00491">
    <property type="entry name" value="Arginase"/>
    <property type="match status" value="1"/>
</dbReference>
<dbReference type="PROSITE" id="PS51409">
    <property type="entry name" value="ARGINASE_2"/>
    <property type="match status" value="1"/>
</dbReference>
<name>A0ABM8G7Y6_9MICO</name>
<dbReference type="EMBL" id="AP027731">
    <property type="protein sequence ID" value="BDZ44254.1"/>
    <property type="molecule type" value="Genomic_DNA"/>
</dbReference>
<sequence>MARAILGDGADGLSAASPLPPERLVLAGTRSVDDDEQEVIDERGIRMLPVADLTGTALADAVQATGATSVYVHIDLDVLDPGVLAGIGDPQPFGVGLAELLAELRALVARVPLAGAGIAMFSPESADAAEADLPAILRLLSALTAA</sequence>
<dbReference type="Proteomes" id="UP001321498">
    <property type="component" value="Chromosome"/>
</dbReference>
<protein>
    <recommendedName>
        <fullName evidence="4">Arginase</fullName>
    </recommendedName>
</protein>